<name>A0A553NW77_9TELE</name>
<reference evidence="1 2" key="1">
    <citation type="journal article" date="2019" name="Sci. Data">
        <title>Hybrid genome assembly and annotation of Danionella translucida.</title>
        <authorList>
            <person name="Kadobianskyi M."/>
            <person name="Schulze L."/>
            <person name="Schuelke M."/>
            <person name="Judkewitz B."/>
        </authorList>
    </citation>
    <scope>NUCLEOTIDE SEQUENCE [LARGE SCALE GENOMIC DNA]</scope>
    <source>
        <strain evidence="1 2">Bolton</strain>
    </source>
</reference>
<dbReference type="EMBL" id="SRMA01026788">
    <property type="protein sequence ID" value="TRY69679.1"/>
    <property type="molecule type" value="Genomic_DNA"/>
</dbReference>
<proteinExistence type="predicted"/>
<dbReference type="AlphaFoldDB" id="A0A553NW77"/>
<sequence length="82" mass="9056">MPNQGQQQLVLNCCLKVLETIAKPQVQKANVTPELQLLDVRSLSCWNTAPYYCFPVTHGYLGNDTLGSGATGWRCCLQDSLI</sequence>
<accession>A0A553NW77</accession>
<comment type="caution">
    <text evidence="1">The sequence shown here is derived from an EMBL/GenBank/DDBJ whole genome shotgun (WGS) entry which is preliminary data.</text>
</comment>
<dbReference type="Proteomes" id="UP000316079">
    <property type="component" value="Unassembled WGS sequence"/>
</dbReference>
<gene>
    <name evidence="1" type="ORF">DNTS_030267</name>
</gene>
<organism evidence="1 2">
    <name type="scientific">Danionella cerebrum</name>
    <dbReference type="NCBI Taxonomy" id="2873325"/>
    <lineage>
        <taxon>Eukaryota</taxon>
        <taxon>Metazoa</taxon>
        <taxon>Chordata</taxon>
        <taxon>Craniata</taxon>
        <taxon>Vertebrata</taxon>
        <taxon>Euteleostomi</taxon>
        <taxon>Actinopterygii</taxon>
        <taxon>Neopterygii</taxon>
        <taxon>Teleostei</taxon>
        <taxon>Ostariophysi</taxon>
        <taxon>Cypriniformes</taxon>
        <taxon>Danionidae</taxon>
        <taxon>Danioninae</taxon>
        <taxon>Danionella</taxon>
    </lineage>
</organism>
<keyword evidence="2" id="KW-1185">Reference proteome</keyword>
<protein>
    <submittedName>
        <fullName evidence="1">Uncharacterized protein</fullName>
    </submittedName>
</protein>
<evidence type="ECO:0000313" key="2">
    <source>
        <dbReference type="Proteomes" id="UP000316079"/>
    </source>
</evidence>
<evidence type="ECO:0000313" key="1">
    <source>
        <dbReference type="EMBL" id="TRY69679.1"/>
    </source>
</evidence>